<organism evidence="1 2">
    <name type="scientific">Blyttiomyces helicus</name>
    <dbReference type="NCBI Taxonomy" id="388810"/>
    <lineage>
        <taxon>Eukaryota</taxon>
        <taxon>Fungi</taxon>
        <taxon>Fungi incertae sedis</taxon>
        <taxon>Chytridiomycota</taxon>
        <taxon>Chytridiomycota incertae sedis</taxon>
        <taxon>Chytridiomycetes</taxon>
        <taxon>Chytridiomycetes incertae sedis</taxon>
        <taxon>Blyttiomyces</taxon>
    </lineage>
</organism>
<reference evidence="2" key="1">
    <citation type="journal article" date="2018" name="Nat. Microbiol.">
        <title>Leveraging single-cell genomics to expand the fungal tree of life.</title>
        <authorList>
            <person name="Ahrendt S.R."/>
            <person name="Quandt C.A."/>
            <person name="Ciobanu D."/>
            <person name="Clum A."/>
            <person name="Salamov A."/>
            <person name="Andreopoulos B."/>
            <person name="Cheng J.F."/>
            <person name="Woyke T."/>
            <person name="Pelin A."/>
            <person name="Henrissat B."/>
            <person name="Reynolds N.K."/>
            <person name="Benny G.L."/>
            <person name="Smith M.E."/>
            <person name="James T.Y."/>
            <person name="Grigoriev I.V."/>
        </authorList>
    </citation>
    <scope>NUCLEOTIDE SEQUENCE [LARGE SCALE GENOMIC DNA]</scope>
</reference>
<sequence length="461" mass="52196">MDIFKRNPDKPWGYDLLSDNPTITMDFVNANPDKPWSYYSLSSNPNITIDNVLANPDRPWDYEPMSCNPNITMDFVLANPDKPWDWEQLSWNPNITMDIINANPDLPWDHCYVSRNPNNTMDIVKANPDFPWDYKGLIRNPNFTMEFVNANPDKPWGYICLSCNKLHYRKNRLPAVSKRQTLFLAYFFIPTLLQGTANGQVHFQGTCNEETNNDRQILNPDTPLDIKNIELDVEFRKLHFVSKQKPARSGAFSMGQYVTTGKSRDVQTSTARKCISQVVSDTAIELASLGSSPHADIPRGSPERRQSLHLLPTLGTKNTRAWLTNPFTEDGKLVPRNNHPEVVRIGHQFMLCLAATLHGLQARRALLCVDFGTAKLCTDSSVRKSYPGTEKYMAPKVDNRYSRPADVFCLGGIFSEIFWWVFEEQTSTDTCSAAAVALAAQRWSLLGALQFDHQNGIGKSP</sequence>
<dbReference type="Proteomes" id="UP000269721">
    <property type="component" value="Unassembled WGS sequence"/>
</dbReference>
<proteinExistence type="predicted"/>
<evidence type="ECO:0008006" key="3">
    <source>
        <dbReference type="Google" id="ProtNLM"/>
    </source>
</evidence>
<dbReference type="OrthoDB" id="2130003at2759"/>
<name>A0A4P9VYX2_9FUNG</name>
<accession>A0A4P9VYX2</accession>
<protein>
    <recommendedName>
        <fullName evidence="3">Protein kinase domain-containing protein</fullName>
    </recommendedName>
</protein>
<dbReference type="EMBL" id="ML000039">
    <property type="protein sequence ID" value="RKO84492.1"/>
    <property type="molecule type" value="Genomic_DNA"/>
</dbReference>
<gene>
    <name evidence="1" type="ORF">BDK51DRAFT_48987</name>
</gene>
<dbReference type="SUPFAM" id="SSF56112">
    <property type="entry name" value="Protein kinase-like (PK-like)"/>
    <property type="match status" value="1"/>
</dbReference>
<keyword evidence="2" id="KW-1185">Reference proteome</keyword>
<dbReference type="InterPro" id="IPR011009">
    <property type="entry name" value="Kinase-like_dom_sf"/>
</dbReference>
<evidence type="ECO:0000313" key="2">
    <source>
        <dbReference type="Proteomes" id="UP000269721"/>
    </source>
</evidence>
<dbReference type="Gene3D" id="1.10.510.10">
    <property type="entry name" value="Transferase(Phosphotransferase) domain 1"/>
    <property type="match status" value="1"/>
</dbReference>
<evidence type="ECO:0000313" key="1">
    <source>
        <dbReference type="EMBL" id="RKO84492.1"/>
    </source>
</evidence>
<dbReference type="AlphaFoldDB" id="A0A4P9VYX2"/>